<dbReference type="EMBL" id="CP009518">
    <property type="protein sequence ID" value="AKB85282.1"/>
    <property type="molecule type" value="Genomic_DNA"/>
</dbReference>
<dbReference type="Proteomes" id="UP000033048">
    <property type="component" value="Chromosome"/>
</dbReference>
<protein>
    <recommendedName>
        <fullName evidence="9">Threonine efflux protein</fullName>
    </recommendedName>
</protein>
<keyword evidence="5 6" id="KW-0472">Membrane</keyword>
<feature type="transmembrane region" description="Helical" evidence="6">
    <location>
        <begin position="117"/>
        <end position="138"/>
    </location>
</feature>
<dbReference type="PANTHER" id="PTHR30086:SF20">
    <property type="entry name" value="ARGININE EXPORTER PROTEIN ARGO-RELATED"/>
    <property type="match status" value="1"/>
</dbReference>
<feature type="transmembrane region" description="Helical" evidence="6">
    <location>
        <begin position="184"/>
        <end position="205"/>
    </location>
</feature>
<keyword evidence="2" id="KW-1003">Cell membrane</keyword>
<dbReference type="InterPro" id="IPR001123">
    <property type="entry name" value="LeuE-type"/>
</dbReference>
<evidence type="ECO:0008006" key="9">
    <source>
        <dbReference type="Google" id="ProtNLM"/>
    </source>
</evidence>
<dbReference type="HOGENOM" id="CLU_079569_3_2_2"/>
<evidence type="ECO:0000256" key="1">
    <source>
        <dbReference type="ARBA" id="ARBA00004651"/>
    </source>
</evidence>
<feature type="transmembrane region" description="Helical" evidence="6">
    <location>
        <begin position="150"/>
        <end position="172"/>
    </location>
</feature>
<gene>
    <name evidence="7" type="ORF">MCMEM_1229</name>
</gene>
<dbReference type="Pfam" id="PF01810">
    <property type="entry name" value="LysE"/>
    <property type="match status" value="1"/>
</dbReference>
<dbReference type="GO" id="GO:0005886">
    <property type="term" value="C:plasma membrane"/>
    <property type="evidence" value="ECO:0007669"/>
    <property type="project" value="UniProtKB-SubCell"/>
</dbReference>
<feature type="transmembrane region" description="Helical" evidence="6">
    <location>
        <begin position="39"/>
        <end position="65"/>
    </location>
</feature>
<dbReference type="PIRSF" id="PIRSF006324">
    <property type="entry name" value="LeuE"/>
    <property type="match status" value="1"/>
</dbReference>
<organism evidence="7 8">
    <name type="scientific">Methanococcoides methylutens MM1</name>
    <dbReference type="NCBI Taxonomy" id="1434104"/>
    <lineage>
        <taxon>Archaea</taxon>
        <taxon>Methanobacteriati</taxon>
        <taxon>Methanobacteriota</taxon>
        <taxon>Stenosarchaea group</taxon>
        <taxon>Methanomicrobia</taxon>
        <taxon>Methanosarcinales</taxon>
        <taxon>Methanosarcinaceae</taxon>
        <taxon>Methanococcoides</taxon>
    </lineage>
</organism>
<evidence type="ECO:0000256" key="2">
    <source>
        <dbReference type="ARBA" id="ARBA00022475"/>
    </source>
</evidence>
<dbReference type="OrthoDB" id="202606at2157"/>
<dbReference type="GO" id="GO:0015171">
    <property type="term" value="F:amino acid transmembrane transporter activity"/>
    <property type="evidence" value="ECO:0007669"/>
    <property type="project" value="TreeGrafter"/>
</dbReference>
<evidence type="ECO:0000313" key="8">
    <source>
        <dbReference type="Proteomes" id="UP000033048"/>
    </source>
</evidence>
<reference evidence="7 8" key="1">
    <citation type="submission" date="2014-07" db="EMBL/GenBank/DDBJ databases">
        <title>Methanogenic archaea and the global carbon cycle.</title>
        <authorList>
            <person name="Henriksen J.R."/>
            <person name="Luke J."/>
            <person name="Reinhart S."/>
            <person name="Benedict M.N."/>
            <person name="Youngblut N.D."/>
            <person name="Metcalf M.E."/>
            <person name="Whitaker R.J."/>
            <person name="Metcalf W.W."/>
        </authorList>
    </citation>
    <scope>NUCLEOTIDE SEQUENCE [LARGE SCALE GENOMIC DNA]</scope>
    <source>
        <strain evidence="7 8">MM1</strain>
    </source>
</reference>
<accession>A0A0E3SSC9</accession>
<proteinExistence type="predicted"/>
<keyword evidence="4 6" id="KW-1133">Transmembrane helix</keyword>
<evidence type="ECO:0000256" key="3">
    <source>
        <dbReference type="ARBA" id="ARBA00022692"/>
    </source>
</evidence>
<comment type="subcellular location">
    <subcellularLocation>
        <location evidence="1">Cell membrane</location>
        <topology evidence="1">Multi-pass membrane protein</topology>
    </subcellularLocation>
</comment>
<evidence type="ECO:0000256" key="5">
    <source>
        <dbReference type="ARBA" id="ARBA00023136"/>
    </source>
</evidence>
<evidence type="ECO:0000313" key="7">
    <source>
        <dbReference type="EMBL" id="AKB85282.1"/>
    </source>
</evidence>
<evidence type="ECO:0000256" key="4">
    <source>
        <dbReference type="ARBA" id="ARBA00022989"/>
    </source>
</evidence>
<sequence>MIETSQLIYFVAASVAFTVLPGPDMIFVTTQSISEGKKAGIATALGLCTGILFHTTAAAVGISAILYKSALAFSIVKYLGAAYLIYLALKALKEGDYLLASDSIKETDYSRLYKRGIFMNLLNPKVSLFFLAFLPQFVNLQAGSVSTQMGVLGIVFMVQAIVVFSIISVFAGSIGTKILERPKVGLYVNWMKASIFSVIGIKLALSHR</sequence>
<dbReference type="KEGG" id="mmet:MCMEM_1229"/>
<evidence type="ECO:0000256" key="6">
    <source>
        <dbReference type="SAM" id="Phobius"/>
    </source>
</evidence>
<keyword evidence="8" id="KW-1185">Reference proteome</keyword>
<feature type="transmembrane region" description="Helical" evidence="6">
    <location>
        <begin position="71"/>
        <end position="89"/>
    </location>
</feature>
<dbReference type="GeneID" id="24893772"/>
<dbReference type="AlphaFoldDB" id="A0A0E3SSC9"/>
<keyword evidence="3 6" id="KW-0812">Transmembrane</keyword>
<dbReference type="RefSeq" id="WP_197072172.1">
    <property type="nucleotide sequence ID" value="NZ_CP009518.1"/>
</dbReference>
<name>A0A0E3SSC9_METMT</name>
<dbReference type="PATRIC" id="fig|1434104.5.peg.1347"/>
<feature type="transmembrane region" description="Helical" evidence="6">
    <location>
        <begin position="6"/>
        <end position="27"/>
    </location>
</feature>
<dbReference type="PANTHER" id="PTHR30086">
    <property type="entry name" value="ARGININE EXPORTER PROTEIN ARGO"/>
    <property type="match status" value="1"/>
</dbReference>